<reference evidence="1" key="1">
    <citation type="submission" date="2014-05" db="EMBL/GenBank/DDBJ databases">
        <authorList>
            <person name="Chronopoulou M."/>
        </authorList>
    </citation>
    <scope>NUCLEOTIDE SEQUENCE</scope>
    <source>
        <tissue evidence="1">Whole organism</tissue>
    </source>
</reference>
<proteinExistence type="predicted"/>
<evidence type="ECO:0000313" key="1">
    <source>
        <dbReference type="EMBL" id="CDW21426.1"/>
    </source>
</evidence>
<accession>A0A0K2T7K0</accession>
<sequence>MYTRGILAKGQTTEVIWSRKLGINLFRNTISRDRYKELLR</sequence>
<name>A0A0K2T7K0_LEPSM</name>
<dbReference type="EMBL" id="HACA01004065">
    <property type="protein sequence ID" value="CDW21426.1"/>
    <property type="molecule type" value="Transcribed_RNA"/>
</dbReference>
<dbReference type="AlphaFoldDB" id="A0A0K2T7K0"/>
<organism evidence="1">
    <name type="scientific">Lepeophtheirus salmonis</name>
    <name type="common">Salmon louse</name>
    <name type="synonym">Caligus salmonis</name>
    <dbReference type="NCBI Taxonomy" id="72036"/>
    <lineage>
        <taxon>Eukaryota</taxon>
        <taxon>Metazoa</taxon>
        <taxon>Ecdysozoa</taxon>
        <taxon>Arthropoda</taxon>
        <taxon>Crustacea</taxon>
        <taxon>Multicrustacea</taxon>
        <taxon>Hexanauplia</taxon>
        <taxon>Copepoda</taxon>
        <taxon>Siphonostomatoida</taxon>
        <taxon>Caligidae</taxon>
        <taxon>Lepeophtheirus</taxon>
    </lineage>
</organism>
<protein>
    <submittedName>
        <fullName evidence="1">PiggyBac transposable elementderived protein 4like [Hydra vulgaris]</fullName>
    </submittedName>
</protein>